<dbReference type="RefSeq" id="WP_117888533.1">
    <property type="nucleotide sequence ID" value="NZ_BHGK01000001.1"/>
</dbReference>
<evidence type="ECO:0000256" key="1">
    <source>
        <dbReference type="ARBA" id="ARBA00022448"/>
    </source>
</evidence>
<dbReference type="SUPFAM" id="SSF52540">
    <property type="entry name" value="P-loop containing nucleoside triphosphate hydrolases"/>
    <property type="match status" value="1"/>
</dbReference>
<proteinExistence type="predicted"/>
<evidence type="ECO:0000256" key="2">
    <source>
        <dbReference type="ARBA" id="ARBA00022741"/>
    </source>
</evidence>
<dbReference type="Pfam" id="PF00005">
    <property type="entry name" value="ABC_tran"/>
    <property type="match status" value="1"/>
</dbReference>
<evidence type="ECO:0000259" key="4">
    <source>
        <dbReference type="PROSITE" id="PS50893"/>
    </source>
</evidence>
<dbReference type="PANTHER" id="PTHR42734:SF19">
    <property type="entry name" value="IRON COMPOUNDS ABC TRANSPORTER, ATP-BINDING PROTEIN"/>
    <property type="match status" value="1"/>
</dbReference>
<keyword evidence="2" id="KW-0547">Nucleotide-binding</keyword>
<sequence>MGISVNHLKFSYGKHPVLKGIEFQLQEGNLVCVLGKNGAGKSTLFRCMLGLLTGYQGEIRVEHENIKDLTQQQMAQKMAYIPQTHRAVYSFPVRDMILMGTTASLKNFENPGPHQREMVERAMEQVKITELADRMVNELSGGEQQLVLIARALAQQTKILVMDEPCSSLDYGNQIRLMQAMKKLAEEGYLVIQSTHNPEHAFLFADQTLALLEGKVAGLGTPQEVLTEELLERMYGIPLKLYEVGKENARVCIPKIV</sequence>
<gene>
    <name evidence="5" type="ORF">KGMB01110_21030</name>
</gene>
<dbReference type="PROSITE" id="PS00211">
    <property type="entry name" value="ABC_TRANSPORTER_1"/>
    <property type="match status" value="1"/>
</dbReference>
<protein>
    <submittedName>
        <fullName evidence="5">ABC transporter</fullName>
    </submittedName>
</protein>
<name>A0A391P2Q4_9FIRM</name>
<keyword evidence="6" id="KW-1185">Reference proteome</keyword>
<dbReference type="InterPro" id="IPR003439">
    <property type="entry name" value="ABC_transporter-like_ATP-bd"/>
</dbReference>
<dbReference type="InterPro" id="IPR003593">
    <property type="entry name" value="AAA+_ATPase"/>
</dbReference>
<feature type="domain" description="ABC transporter" evidence="4">
    <location>
        <begin position="3"/>
        <end position="238"/>
    </location>
</feature>
<dbReference type="GO" id="GO:0005524">
    <property type="term" value="F:ATP binding"/>
    <property type="evidence" value="ECO:0007669"/>
    <property type="project" value="UniProtKB-KW"/>
</dbReference>
<keyword evidence="1" id="KW-0813">Transport</keyword>
<dbReference type="Proteomes" id="UP000265643">
    <property type="component" value="Unassembled WGS sequence"/>
</dbReference>
<dbReference type="FunFam" id="3.40.50.300:FF:000134">
    <property type="entry name" value="Iron-enterobactin ABC transporter ATP-binding protein"/>
    <property type="match status" value="1"/>
</dbReference>
<dbReference type="PANTHER" id="PTHR42734">
    <property type="entry name" value="METAL TRANSPORT SYSTEM ATP-BINDING PROTEIN TM_0124-RELATED"/>
    <property type="match status" value="1"/>
</dbReference>
<dbReference type="EMBL" id="BHGK01000001">
    <property type="protein sequence ID" value="GCA67667.1"/>
    <property type="molecule type" value="Genomic_DNA"/>
</dbReference>
<dbReference type="AlphaFoldDB" id="A0A391P2Q4"/>
<dbReference type="Gene3D" id="3.40.50.300">
    <property type="entry name" value="P-loop containing nucleotide triphosphate hydrolases"/>
    <property type="match status" value="1"/>
</dbReference>
<evidence type="ECO:0000313" key="5">
    <source>
        <dbReference type="EMBL" id="GCA67667.1"/>
    </source>
</evidence>
<dbReference type="InterPro" id="IPR017871">
    <property type="entry name" value="ABC_transporter-like_CS"/>
</dbReference>
<dbReference type="CDD" id="cd03214">
    <property type="entry name" value="ABC_Iron-Siderophores_B12_Hemin"/>
    <property type="match status" value="1"/>
</dbReference>
<organism evidence="5 6">
    <name type="scientific">Mediterraneibacter butyricigenes</name>
    <dbReference type="NCBI Taxonomy" id="2316025"/>
    <lineage>
        <taxon>Bacteria</taxon>
        <taxon>Bacillati</taxon>
        <taxon>Bacillota</taxon>
        <taxon>Clostridia</taxon>
        <taxon>Lachnospirales</taxon>
        <taxon>Lachnospiraceae</taxon>
        <taxon>Mediterraneibacter</taxon>
    </lineage>
</organism>
<keyword evidence="3" id="KW-0067">ATP-binding</keyword>
<evidence type="ECO:0000256" key="3">
    <source>
        <dbReference type="ARBA" id="ARBA00022840"/>
    </source>
</evidence>
<dbReference type="SMART" id="SM00382">
    <property type="entry name" value="AAA"/>
    <property type="match status" value="1"/>
</dbReference>
<dbReference type="InterPro" id="IPR027417">
    <property type="entry name" value="P-loop_NTPase"/>
</dbReference>
<dbReference type="InterPro" id="IPR050153">
    <property type="entry name" value="Metal_Ion_Import_ABC"/>
</dbReference>
<reference evidence="6" key="1">
    <citation type="submission" date="2018-09" db="EMBL/GenBank/DDBJ databases">
        <title>Draft Genome Sequence of Mediterraneibacter sp. KCTC 15684.</title>
        <authorList>
            <person name="Kim J.S."/>
            <person name="Han K.I."/>
            <person name="Suh M.K."/>
            <person name="Lee K.C."/>
            <person name="Eom M.K."/>
            <person name="Lee J.H."/>
            <person name="Park S.H."/>
            <person name="Kang S.W."/>
            <person name="Park J.E."/>
            <person name="Oh B.S."/>
            <person name="Yu S.Y."/>
            <person name="Choi S.H."/>
            <person name="Lee D.H."/>
            <person name="Yoon H."/>
            <person name="Kim B."/>
            <person name="Yang S.J."/>
            <person name="Lee J.S."/>
        </authorList>
    </citation>
    <scope>NUCLEOTIDE SEQUENCE [LARGE SCALE GENOMIC DNA]</scope>
    <source>
        <strain evidence="6">KCTC 15684</strain>
    </source>
</reference>
<dbReference type="GO" id="GO:0016887">
    <property type="term" value="F:ATP hydrolysis activity"/>
    <property type="evidence" value="ECO:0007669"/>
    <property type="project" value="InterPro"/>
</dbReference>
<comment type="caution">
    <text evidence="5">The sequence shown here is derived from an EMBL/GenBank/DDBJ whole genome shotgun (WGS) entry which is preliminary data.</text>
</comment>
<evidence type="ECO:0000313" key="6">
    <source>
        <dbReference type="Proteomes" id="UP000265643"/>
    </source>
</evidence>
<accession>A0A391P2Q4</accession>
<dbReference type="PROSITE" id="PS50893">
    <property type="entry name" value="ABC_TRANSPORTER_2"/>
    <property type="match status" value="1"/>
</dbReference>